<dbReference type="AlphaFoldDB" id="A0A2J8AF30"/>
<name>A0A2J8AF30_9CHLO</name>
<reference evidence="2 3" key="1">
    <citation type="journal article" date="2017" name="Mol. Biol. Evol.">
        <title>The 4-celled Tetrabaena socialis nuclear genome reveals the essential components for genetic control of cell number at the origin of multicellularity in the volvocine lineage.</title>
        <authorList>
            <person name="Featherston J."/>
            <person name="Arakaki Y."/>
            <person name="Hanschen E.R."/>
            <person name="Ferris P.J."/>
            <person name="Michod R.E."/>
            <person name="Olson B.J.S.C."/>
            <person name="Nozaki H."/>
            <person name="Durand P.M."/>
        </authorList>
    </citation>
    <scope>NUCLEOTIDE SEQUENCE [LARGE SCALE GENOMIC DNA]</scope>
    <source>
        <strain evidence="2 3">NIES-571</strain>
    </source>
</reference>
<dbReference type="Proteomes" id="UP000236333">
    <property type="component" value="Unassembled WGS sequence"/>
</dbReference>
<proteinExistence type="predicted"/>
<comment type="caution">
    <text evidence="2">The sequence shown here is derived from an EMBL/GenBank/DDBJ whole genome shotgun (WGS) entry which is preliminary data.</text>
</comment>
<feature type="compositionally biased region" description="Basic and acidic residues" evidence="1">
    <location>
        <begin position="32"/>
        <end position="41"/>
    </location>
</feature>
<sequence>MESAVCSCGCAAGASVASLGGLRLGFGQQAHGEPHGGHGHAEAAGAPHVRAHAQQQHIQGQWGQHRWRVARLLRSREPIGPVWWQSWPAVVISRAWRRRPECGDASGGGGGGSVVGAGVRDLGKVPHVRQRRAMVADADAAAHEQLQHLAGAAAPCGPRRCGRPAAAPRALQRKQDGVELRQRGRIQGRRGSLAATIWVAGLLLLRLRPRRKARGKDVEGVVQHRAPIVVAAPTCPHAQTPRAQAAAASRGSSSTVSVPAGGTGPQQARVDEVRAGAQVGGQKPQTAGAGRQQAQALLDRCIHPAPTFLCSWCSSSCTRGDMASSAQVLKSAKRVVSAAAIMPCSSEMAEWRSSVALRAQEGRRRVDGRRWPCGVR</sequence>
<evidence type="ECO:0000256" key="1">
    <source>
        <dbReference type="SAM" id="MobiDB-lite"/>
    </source>
</evidence>
<feature type="compositionally biased region" description="Low complexity" evidence="1">
    <location>
        <begin position="42"/>
        <end position="52"/>
    </location>
</feature>
<feature type="region of interest" description="Disordered" evidence="1">
    <location>
        <begin position="240"/>
        <end position="267"/>
    </location>
</feature>
<organism evidence="2 3">
    <name type="scientific">Tetrabaena socialis</name>
    <dbReference type="NCBI Taxonomy" id="47790"/>
    <lineage>
        <taxon>Eukaryota</taxon>
        <taxon>Viridiplantae</taxon>
        <taxon>Chlorophyta</taxon>
        <taxon>core chlorophytes</taxon>
        <taxon>Chlorophyceae</taxon>
        <taxon>CS clade</taxon>
        <taxon>Chlamydomonadales</taxon>
        <taxon>Tetrabaenaceae</taxon>
        <taxon>Tetrabaena</taxon>
    </lineage>
</organism>
<evidence type="ECO:0000313" key="2">
    <source>
        <dbReference type="EMBL" id="PNH11119.1"/>
    </source>
</evidence>
<feature type="compositionally biased region" description="Low complexity" evidence="1">
    <location>
        <begin position="240"/>
        <end position="260"/>
    </location>
</feature>
<accession>A0A2J8AF30</accession>
<gene>
    <name evidence="2" type="ORF">TSOC_002085</name>
</gene>
<keyword evidence="3" id="KW-1185">Reference proteome</keyword>
<dbReference type="EMBL" id="PGGS01000038">
    <property type="protein sequence ID" value="PNH11119.1"/>
    <property type="molecule type" value="Genomic_DNA"/>
</dbReference>
<feature type="region of interest" description="Disordered" evidence="1">
    <location>
        <begin position="28"/>
        <end position="52"/>
    </location>
</feature>
<protein>
    <submittedName>
        <fullName evidence="2">Uncharacterized protein</fullName>
    </submittedName>
</protein>
<evidence type="ECO:0000313" key="3">
    <source>
        <dbReference type="Proteomes" id="UP000236333"/>
    </source>
</evidence>